<dbReference type="InterPro" id="IPR036390">
    <property type="entry name" value="WH_DNA-bd_sf"/>
</dbReference>
<dbReference type="SMART" id="SM00895">
    <property type="entry name" value="FCD"/>
    <property type="match status" value="1"/>
</dbReference>
<dbReference type="EMBL" id="FLUQ01000001">
    <property type="protein sequence ID" value="SBV95635.1"/>
    <property type="molecule type" value="Genomic_DNA"/>
</dbReference>
<protein>
    <submittedName>
        <fullName evidence="5">Putative L-lactate dehydrogenase operon regulatory protein</fullName>
    </submittedName>
</protein>
<reference evidence="5" key="1">
    <citation type="submission" date="2016-04" db="EMBL/GenBank/DDBJ databases">
        <authorList>
            <person name="Evans L.H."/>
            <person name="Alamgir A."/>
            <person name="Owens N."/>
            <person name="Weber N.D."/>
            <person name="Virtaneva K."/>
            <person name="Barbian K."/>
            <person name="Babar A."/>
            <person name="Rosenke K."/>
        </authorList>
    </citation>
    <scope>NUCLEOTIDE SEQUENCE</scope>
    <source>
        <strain evidence="5">86</strain>
    </source>
</reference>
<dbReference type="InterPro" id="IPR036388">
    <property type="entry name" value="WH-like_DNA-bd_sf"/>
</dbReference>
<keyword evidence="3" id="KW-0804">Transcription</keyword>
<organism evidence="5">
    <name type="scientific">uncultured delta proteobacterium</name>
    <dbReference type="NCBI Taxonomy" id="34034"/>
    <lineage>
        <taxon>Bacteria</taxon>
        <taxon>Deltaproteobacteria</taxon>
        <taxon>environmental samples</taxon>
    </lineage>
</organism>
<feature type="domain" description="HTH gntR-type" evidence="4">
    <location>
        <begin position="6"/>
        <end position="75"/>
    </location>
</feature>
<dbReference type="GO" id="GO:0003677">
    <property type="term" value="F:DNA binding"/>
    <property type="evidence" value="ECO:0007669"/>
    <property type="project" value="UniProtKB-KW"/>
</dbReference>
<dbReference type="PANTHER" id="PTHR43537">
    <property type="entry name" value="TRANSCRIPTIONAL REGULATOR, GNTR FAMILY"/>
    <property type="match status" value="1"/>
</dbReference>
<dbReference type="Gene3D" id="1.20.120.530">
    <property type="entry name" value="GntR ligand-binding domain-like"/>
    <property type="match status" value="1"/>
</dbReference>
<keyword evidence="1" id="KW-0805">Transcription regulation</keyword>
<evidence type="ECO:0000256" key="1">
    <source>
        <dbReference type="ARBA" id="ARBA00023015"/>
    </source>
</evidence>
<evidence type="ECO:0000259" key="4">
    <source>
        <dbReference type="PROSITE" id="PS50949"/>
    </source>
</evidence>
<evidence type="ECO:0000256" key="2">
    <source>
        <dbReference type="ARBA" id="ARBA00023125"/>
    </source>
</evidence>
<evidence type="ECO:0000313" key="5">
    <source>
        <dbReference type="EMBL" id="SBV95635.1"/>
    </source>
</evidence>
<dbReference type="PANTHER" id="PTHR43537:SF5">
    <property type="entry name" value="UXU OPERON TRANSCRIPTIONAL REGULATOR"/>
    <property type="match status" value="1"/>
</dbReference>
<dbReference type="SUPFAM" id="SSF48008">
    <property type="entry name" value="GntR ligand-binding domain-like"/>
    <property type="match status" value="1"/>
</dbReference>
<dbReference type="PRINTS" id="PR00035">
    <property type="entry name" value="HTHGNTR"/>
</dbReference>
<proteinExistence type="predicted"/>
<sequence length="231" mass="25933">MKNLYVPLSHSVANAITEMIFLQKRFLPGDRIPSEVQLAKEIGVSRTSIREAVRLLIAKGVLEIQRGKGTFVTAAPDVTDGLLGIPMIEDHRLLVRDWFEFRLILEPGAVRMATMQATAEELDTIEHYEQLAAAHLGDNQVFDVADAQLHIAIAKATHNRVIERLVPFLQDSLAEARRRSRYMHTITPDPVAKNAVVTHRQIIHYMRLGDAEGASVAMAYHIKRAMLDLEL</sequence>
<dbReference type="Pfam" id="PF00392">
    <property type="entry name" value="GntR"/>
    <property type="match status" value="1"/>
</dbReference>
<dbReference type="SUPFAM" id="SSF46785">
    <property type="entry name" value="Winged helix' DNA-binding domain"/>
    <property type="match status" value="1"/>
</dbReference>
<dbReference type="InterPro" id="IPR008920">
    <property type="entry name" value="TF_FadR/GntR_C"/>
</dbReference>
<dbReference type="InterPro" id="IPR000524">
    <property type="entry name" value="Tscrpt_reg_HTH_GntR"/>
</dbReference>
<dbReference type="SMART" id="SM00345">
    <property type="entry name" value="HTH_GNTR"/>
    <property type="match status" value="1"/>
</dbReference>
<dbReference type="AlphaFoldDB" id="A0A212J8V1"/>
<evidence type="ECO:0000256" key="3">
    <source>
        <dbReference type="ARBA" id="ARBA00023163"/>
    </source>
</evidence>
<dbReference type="GO" id="GO:0003700">
    <property type="term" value="F:DNA-binding transcription factor activity"/>
    <property type="evidence" value="ECO:0007669"/>
    <property type="project" value="InterPro"/>
</dbReference>
<dbReference type="CDD" id="cd07377">
    <property type="entry name" value="WHTH_GntR"/>
    <property type="match status" value="1"/>
</dbReference>
<dbReference type="Gene3D" id="1.10.10.10">
    <property type="entry name" value="Winged helix-like DNA-binding domain superfamily/Winged helix DNA-binding domain"/>
    <property type="match status" value="1"/>
</dbReference>
<keyword evidence="2" id="KW-0238">DNA-binding</keyword>
<dbReference type="Pfam" id="PF07729">
    <property type="entry name" value="FCD"/>
    <property type="match status" value="1"/>
</dbReference>
<name>A0A212J8V1_9DELT</name>
<gene>
    <name evidence="5" type="ORF">KL86DPRO_10903</name>
</gene>
<accession>A0A212J8V1</accession>
<dbReference type="InterPro" id="IPR011711">
    <property type="entry name" value="GntR_C"/>
</dbReference>
<dbReference type="PROSITE" id="PS50949">
    <property type="entry name" value="HTH_GNTR"/>
    <property type="match status" value="1"/>
</dbReference>